<dbReference type="AlphaFoldDB" id="A0A1Q9DPZ5"/>
<dbReference type="OrthoDB" id="447430at2759"/>
<protein>
    <submittedName>
        <fullName evidence="2">Uncharacterized protein</fullName>
    </submittedName>
</protein>
<keyword evidence="3" id="KW-1185">Reference proteome</keyword>
<comment type="caution">
    <text evidence="2">The sequence shown here is derived from an EMBL/GenBank/DDBJ whole genome shotgun (WGS) entry which is preliminary data.</text>
</comment>
<dbReference type="Gene3D" id="2.60.40.790">
    <property type="match status" value="1"/>
</dbReference>
<feature type="compositionally biased region" description="Basic and acidic residues" evidence="1">
    <location>
        <begin position="392"/>
        <end position="406"/>
    </location>
</feature>
<dbReference type="Proteomes" id="UP000186817">
    <property type="component" value="Unassembled WGS sequence"/>
</dbReference>
<feature type="region of interest" description="Disordered" evidence="1">
    <location>
        <begin position="392"/>
        <end position="415"/>
    </location>
</feature>
<accession>A0A1Q9DPZ5</accession>
<evidence type="ECO:0000256" key="1">
    <source>
        <dbReference type="SAM" id="MobiDB-lite"/>
    </source>
</evidence>
<sequence>MDPSYDSISARSTVQAETEKTVVASALKGEVLPSQASNTSELVLARNWSVMLPQATLGTAVPRRARRLEANRRLPQAAAGLELQEGHAPARLPGRSTSSWDGVVVLGALTLALLMIVDAGKSLEFSVPHLLCYNLMCLRAQASTVVVLPCRARPSYAADSPSRYLVLQVWSPCRPQSGIAVAPQQRARMSANIRAEGTDDQKDLTVFAGVQCTSPAEEKMMKPGRAGRASFQEHDVLLRGPQPVLSQRHHRSFSFETSQSSNFSASWGSSTSETRRGAWPLQPRLQPVCPKAPENAGFVTLRITPQHFSPLGTTFRDVQVGFHSNSFVVRAVDYEGYAWTASSSSLPGGLVVDCCKFKIDPTGKDVTIHLCKADRDPKWWSVTCLELKRPYSQHERPPFPRQDKASQPRSQKPSSIATLQLHRVL</sequence>
<reference evidence="2 3" key="1">
    <citation type="submission" date="2016-02" db="EMBL/GenBank/DDBJ databases">
        <title>Genome analysis of coral dinoflagellate symbionts highlights evolutionary adaptations to a symbiotic lifestyle.</title>
        <authorList>
            <person name="Aranda M."/>
            <person name="Li Y."/>
            <person name="Liew Y.J."/>
            <person name="Baumgarten S."/>
            <person name="Simakov O."/>
            <person name="Wilson M."/>
            <person name="Piel J."/>
            <person name="Ashoor H."/>
            <person name="Bougouffa S."/>
            <person name="Bajic V.B."/>
            <person name="Ryu T."/>
            <person name="Ravasi T."/>
            <person name="Bayer T."/>
            <person name="Micklem G."/>
            <person name="Kim H."/>
            <person name="Bhak J."/>
            <person name="Lajeunesse T.C."/>
            <person name="Voolstra C.R."/>
        </authorList>
    </citation>
    <scope>NUCLEOTIDE SEQUENCE [LARGE SCALE GENOMIC DNA]</scope>
    <source>
        <strain evidence="2 3">CCMP2467</strain>
    </source>
</reference>
<dbReference type="SUPFAM" id="SSF49764">
    <property type="entry name" value="HSP20-like chaperones"/>
    <property type="match status" value="1"/>
</dbReference>
<dbReference type="InterPro" id="IPR008978">
    <property type="entry name" value="HSP20-like_chaperone"/>
</dbReference>
<organism evidence="2 3">
    <name type="scientific">Symbiodinium microadriaticum</name>
    <name type="common">Dinoflagellate</name>
    <name type="synonym">Zooxanthella microadriatica</name>
    <dbReference type="NCBI Taxonomy" id="2951"/>
    <lineage>
        <taxon>Eukaryota</taxon>
        <taxon>Sar</taxon>
        <taxon>Alveolata</taxon>
        <taxon>Dinophyceae</taxon>
        <taxon>Suessiales</taxon>
        <taxon>Symbiodiniaceae</taxon>
        <taxon>Symbiodinium</taxon>
    </lineage>
</organism>
<evidence type="ECO:0000313" key="2">
    <source>
        <dbReference type="EMBL" id="OLP97246.1"/>
    </source>
</evidence>
<proteinExistence type="predicted"/>
<evidence type="ECO:0000313" key="3">
    <source>
        <dbReference type="Proteomes" id="UP000186817"/>
    </source>
</evidence>
<name>A0A1Q9DPZ5_SYMMI</name>
<gene>
    <name evidence="2" type="ORF">AK812_SmicGene20444</name>
</gene>
<dbReference type="EMBL" id="LSRX01000441">
    <property type="protein sequence ID" value="OLP97246.1"/>
    <property type="molecule type" value="Genomic_DNA"/>
</dbReference>